<dbReference type="VEuPathDB" id="GiardiaDB:SS50377_24906"/>
<sequence length="202" mass="23091">MRCNFCSYISNLASRFIYTIFISLILAVCTLLIADTLLVTTNLTQDSFLSQQIDSQFTELSDPIRLETYYFKFQLPGVTQIATLLTGEQCLVYDVHVTKTLSQLPSKYHPVKEQLDFLKPYDIVCVDQDSYDHLKDSAIFQKLNMILIISAIVFLIVMIFVTLSIWLCCDGFCGCKCFKIFTICCDDNSDENTHLISNTHQI</sequence>
<reference evidence="3" key="2">
    <citation type="submission" date="2020-12" db="EMBL/GenBank/DDBJ databases">
        <title>New Spironucleus salmonicida genome in near-complete chromosomes.</title>
        <authorList>
            <person name="Xu F."/>
            <person name="Kurt Z."/>
            <person name="Jimenez-Gonzalez A."/>
            <person name="Astvaldsson A."/>
            <person name="Andersson J.O."/>
            <person name="Svard S.G."/>
        </authorList>
    </citation>
    <scope>NUCLEOTIDE SEQUENCE</scope>
    <source>
        <strain evidence="3">ATCC 50377</strain>
    </source>
</reference>
<feature type="transmembrane region" description="Helical" evidence="1">
    <location>
        <begin position="16"/>
        <end position="39"/>
    </location>
</feature>
<proteinExistence type="predicted"/>
<gene>
    <name evidence="2" type="ORF">SS50377_16800</name>
    <name evidence="3" type="ORF">SS50377_24906</name>
</gene>
<evidence type="ECO:0000313" key="4">
    <source>
        <dbReference type="Proteomes" id="UP000018208"/>
    </source>
</evidence>
<evidence type="ECO:0000313" key="3">
    <source>
        <dbReference type="EMBL" id="KAH0572793.1"/>
    </source>
</evidence>
<protein>
    <submittedName>
        <fullName evidence="2">Transmembrane domain-containing protein</fullName>
    </submittedName>
</protein>
<dbReference type="Proteomes" id="UP000018208">
    <property type="component" value="Unassembled WGS sequence"/>
</dbReference>
<keyword evidence="1" id="KW-1133">Transmembrane helix</keyword>
<organism evidence="2">
    <name type="scientific">Spironucleus salmonicida</name>
    <dbReference type="NCBI Taxonomy" id="348837"/>
    <lineage>
        <taxon>Eukaryota</taxon>
        <taxon>Metamonada</taxon>
        <taxon>Diplomonadida</taxon>
        <taxon>Hexamitidae</taxon>
        <taxon>Hexamitinae</taxon>
        <taxon>Spironucleus</taxon>
    </lineage>
</organism>
<reference evidence="2 3" key="1">
    <citation type="journal article" date="2014" name="PLoS Genet.">
        <title>The Genome of Spironucleus salmonicida Highlights a Fish Pathogen Adapted to Fluctuating Environments.</title>
        <authorList>
            <person name="Xu F."/>
            <person name="Jerlstrom-Hultqvist J."/>
            <person name="Einarsson E."/>
            <person name="Astvaldsson A."/>
            <person name="Svard S.G."/>
            <person name="Andersson J.O."/>
        </authorList>
    </citation>
    <scope>NUCLEOTIDE SEQUENCE</scope>
    <source>
        <strain evidence="3">ATCC 50377</strain>
    </source>
</reference>
<dbReference type="EMBL" id="AUWU02000005">
    <property type="protein sequence ID" value="KAH0572793.1"/>
    <property type="molecule type" value="Genomic_DNA"/>
</dbReference>
<accession>V6LGK3</accession>
<keyword evidence="1" id="KW-0472">Membrane</keyword>
<evidence type="ECO:0000256" key="1">
    <source>
        <dbReference type="SAM" id="Phobius"/>
    </source>
</evidence>
<feature type="transmembrane region" description="Helical" evidence="1">
    <location>
        <begin position="145"/>
        <end position="167"/>
    </location>
</feature>
<evidence type="ECO:0000313" key="2">
    <source>
        <dbReference type="EMBL" id="EST43438.1"/>
    </source>
</evidence>
<name>V6LGK3_9EUKA</name>
<dbReference type="AlphaFoldDB" id="V6LGK3"/>
<dbReference type="EMBL" id="KI546136">
    <property type="protein sequence ID" value="EST43438.1"/>
    <property type="molecule type" value="Genomic_DNA"/>
</dbReference>
<keyword evidence="4" id="KW-1185">Reference proteome</keyword>
<keyword evidence="1 2" id="KW-0812">Transmembrane</keyword>